<dbReference type="PRINTS" id="PR00359">
    <property type="entry name" value="BP450"/>
</dbReference>
<dbReference type="EMBL" id="LT629701">
    <property type="protein sequence ID" value="SDM20558.1"/>
    <property type="molecule type" value="Genomic_DNA"/>
</dbReference>
<evidence type="ECO:0000256" key="2">
    <source>
        <dbReference type="ARBA" id="ARBA00022617"/>
    </source>
</evidence>
<dbReference type="RefSeq" id="WP_052407224.1">
    <property type="nucleotide sequence ID" value="NZ_JOEF01000006.1"/>
</dbReference>
<evidence type="ECO:0000256" key="5">
    <source>
        <dbReference type="ARBA" id="ARBA00023004"/>
    </source>
</evidence>
<dbReference type="PANTHER" id="PTHR46696:SF6">
    <property type="entry name" value="P450, PUTATIVE (EUROFUNG)-RELATED"/>
    <property type="match status" value="1"/>
</dbReference>
<dbReference type="Gene3D" id="1.10.630.10">
    <property type="entry name" value="Cytochrome P450"/>
    <property type="match status" value="1"/>
</dbReference>
<dbReference type="PANTHER" id="PTHR46696">
    <property type="entry name" value="P450, PUTATIVE (EUROFUNG)-RELATED"/>
    <property type="match status" value="1"/>
</dbReference>
<keyword evidence="3 7" id="KW-0479">Metal-binding</keyword>
<comment type="similarity">
    <text evidence="1 7">Belongs to the cytochrome P450 family.</text>
</comment>
<name>A0A1G9RBF4_ALLAB</name>
<proteinExistence type="inferred from homology"/>
<feature type="region of interest" description="Disordered" evidence="8">
    <location>
        <begin position="1"/>
        <end position="20"/>
    </location>
</feature>
<evidence type="ECO:0000256" key="4">
    <source>
        <dbReference type="ARBA" id="ARBA00023002"/>
    </source>
</evidence>
<dbReference type="InterPro" id="IPR036396">
    <property type="entry name" value="Cyt_P450_sf"/>
</dbReference>
<dbReference type="STRING" id="211114.SAMN04489726_0351"/>
<accession>A0A1G9RBF4</accession>
<evidence type="ECO:0000256" key="7">
    <source>
        <dbReference type="RuleBase" id="RU000461"/>
    </source>
</evidence>
<dbReference type="GO" id="GO:0016705">
    <property type="term" value="F:oxidoreductase activity, acting on paired donors, with incorporation or reduction of molecular oxygen"/>
    <property type="evidence" value="ECO:0007669"/>
    <property type="project" value="InterPro"/>
</dbReference>
<reference evidence="9 10" key="1">
    <citation type="submission" date="2016-10" db="EMBL/GenBank/DDBJ databases">
        <authorList>
            <person name="de Groot N.N."/>
        </authorList>
    </citation>
    <scope>NUCLEOTIDE SEQUENCE [LARGE SCALE GENOMIC DNA]</scope>
    <source>
        <strain evidence="9 10">DSM 44149</strain>
    </source>
</reference>
<dbReference type="Pfam" id="PF00067">
    <property type="entry name" value="p450"/>
    <property type="match status" value="1"/>
</dbReference>
<evidence type="ECO:0000256" key="3">
    <source>
        <dbReference type="ARBA" id="ARBA00022723"/>
    </source>
</evidence>
<gene>
    <name evidence="9" type="ORF">SAMN04489726_0351</name>
</gene>
<dbReference type="PROSITE" id="PS00086">
    <property type="entry name" value="CYTOCHROME_P450"/>
    <property type="match status" value="1"/>
</dbReference>
<dbReference type="OrthoDB" id="3654288at2"/>
<evidence type="ECO:0000256" key="1">
    <source>
        <dbReference type="ARBA" id="ARBA00010617"/>
    </source>
</evidence>
<keyword evidence="4 7" id="KW-0560">Oxidoreductase</keyword>
<keyword evidence="5 7" id="KW-0408">Iron</keyword>
<keyword evidence="6 7" id="KW-0503">Monooxygenase</keyword>
<dbReference type="InterPro" id="IPR001128">
    <property type="entry name" value="Cyt_P450"/>
</dbReference>
<organism evidence="9 10">
    <name type="scientific">Allokutzneria albata</name>
    <name type="common">Kibdelosporangium albatum</name>
    <dbReference type="NCBI Taxonomy" id="211114"/>
    <lineage>
        <taxon>Bacteria</taxon>
        <taxon>Bacillati</taxon>
        <taxon>Actinomycetota</taxon>
        <taxon>Actinomycetes</taxon>
        <taxon>Pseudonocardiales</taxon>
        <taxon>Pseudonocardiaceae</taxon>
        <taxon>Allokutzneria</taxon>
    </lineage>
</organism>
<dbReference type="InterPro" id="IPR002397">
    <property type="entry name" value="Cyt_P450_B"/>
</dbReference>
<dbReference type="Proteomes" id="UP000183376">
    <property type="component" value="Chromosome I"/>
</dbReference>
<evidence type="ECO:0000313" key="10">
    <source>
        <dbReference type="Proteomes" id="UP000183376"/>
    </source>
</evidence>
<dbReference type="eggNOG" id="COG2124">
    <property type="taxonomic scope" value="Bacteria"/>
</dbReference>
<dbReference type="PRINTS" id="PR00385">
    <property type="entry name" value="P450"/>
</dbReference>
<dbReference type="GO" id="GO:0020037">
    <property type="term" value="F:heme binding"/>
    <property type="evidence" value="ECO:0007669"/>
    <property type="project" value="InterPro"/>
</dbReference>
<sequence length="406" mass="44539">MTAPSATPAQPAWPRVDYPFARDPHGGPPPIFDDLRERWPVCPMRMPDGERVWLVTRYRDVATVLSDNRFSRALTCTGDAKMLRVGVFGDPANMFNMDPPDHTRLRRILAPVFAPGAVRGLRPFVARAAGALIEHLAQLTPPVDLMTQLAIPLPTSINCDLFGIAEKDWAEAAMLAAGFNATTTAAADLRRQYRRLRALLERLVAEQRAEPGLGVLSMMIAARDEEDRLSDDELLATAAVLLVGGTETVSSVVGLGVQALLSHPEQLAACVANPRLWKTAVEEILRYRPGFDLSALRVTREPVELSGTVIPQGAAVCAPVIAAAYDPSVFPDPHRFDIHRDNASPIHFGHGPHYCIGAGLSRLELEVTFSMLFERLPGLRLATSPERIPFQRGSAQMRPTRLMVTW</sequence>
<evidence type="ECO:0000313" key="9">
    <source>
        <dbReference type="EMBL" id="SDM20558.1"/>
    </source>
</evidence>
<dbReference type="GO" id="GO:0005506">
    <property type="term" value="F:iron ion binding"/>
    <property type="evidence" value="ECO:0007669"/>
    <property type="project" value="InterPro"/>
</dbReference>
<dbReference type="SUPFAM" id="SSF48264">
    <property type="entry name" value="Cytochrome P450"/>
    <property type="match status" value="1"/>
</dbReference>
<dbReference type="InterPro" id="IPR017972">
    <property type="entry name" value="Cyt_P450_CS"/>
</dbReference>
<keyword evidence="2 7" id="KW-0349">Heme</keyword>
<dbReference type="GO" id="GO:0004497">
    <property type="term" value="F:monooxygenase activity"/>
    <property type="evidence" value="ECO:0007669"/>
    <property type="project" value="UniProtKB-KW"/>
</dbReference>
<evidence type="ECO:0000256" key="8">
    <source>
        <dbReference type="SAM" id="MobiDB-lite"/>
    </source>
</evidence>
<dbReference type="FunFam" id="1.10.630.10:FF:000018">
    <property type="entry name" value="Cytochrome P450 monooxygenase"/>
    <property type="match status" value="1"/>
</dbReference>
<evidence type="ECO:0000256" key="6">
    <source>
        <dbReference type="ARBA" id="ARBA00023033"/>
    </source>
</evidence>
<keyword evidence="10" id="KW-1185">Reference proteome</keyword>
<protein>
    <submittedName>
        <fullName evidence="9">Cytochrome P450</fullName>
    </submittedName>
</protein>
<dbReference type="AlphaFoldDB" id="A0A1G9RBF4"/>